<dbReference type="SUPFAM" id="SSF56112">
    <property type="entry name" value="Protein kinase-like (PK-like)"/>
    <property type="match status" value="1"/>
</dbReference>
<dbReference type="GO" id="GO:0072354">
    <property type="term" value="F:histone H3T3 kinase activity"/>
    <property type="evidence" value="ECO:0007669"/>
    <property type="project" value="TreeGrafter"/>
</dbReference>
<comment type="caution">
    <text evidence="10">The sequence shown here is derived from an EMBL/GenBank/DDBJ whole genome shotgun (WGS) entry which is preliminary data.</text>
</comment>
<dbReference type="GO" id="GO:0035556">
    <property type="term" value="P:intracellular signal transduction"/>
    <property type="evidence" value="ECO:0007669"/>
    <property type="project" value="TreeGrafter"/>
</dbReference>
<keyword evidence="3" id="KW-0808">Transferase</keyword>
<comment type="catalytic activity">
    <reaction evidence="8">
        <text>L-seryl-[protein] + ATP = O-phospho-L-seryl-[protein] + ADP + H(+)</text>
        <dbReference type="Rhea" id="RHEA:17989"/>
        <dbReference type="Rhea" id="RHEA-COMP:9863"/>
        <dbReference type="Rhea" id="RHEA-COMP:11604"/>
        <dbReference type="ChEBI" id="CHEBI:15378"/>
        <dbReference type="ChEBI" id="CHEBI:29999"/>
        <dbReference type="ChEBI" id="CHEBI:30616"/>
        <dbReference type="ChEBI" id="CHEBI:83421"/>
        <dbReference type="ChEBI" id="CHEBI:456216"/>
        <dbReference type="EC" id="2.7.11.1"/>
    </reaction>
</comment>
<keyword evidence="4" id="KW-0547">Nucleotide-binding</keyword>
<dbReference type="InterPro" id="IPR011009">
    <property type="entry name" value="Kinase-like_dom_sf"/>
</dbReference>
<keyword evidence="6" id="KW-0067">ATP-binding</keyword>
<keyword evidence="5 10" id="KW-0418">Kinase</keyword>
<feature type="domain" description="Protein kinase" evidence="9">
    <location>
        <begin position="312"/>
        <end position="652"/>
    </location>
</feature>
<dbReference type="Pfam" id="PF12330">
    <property type="entry name" value="Haspin_kinase"/>
    <property type="match status" value="1"/>
</dbReference>
<evidence type="ECO:0000256" key="1">
    <source>
        <dbReference type="ARBA" id="ARBA00012513"/>
    </source>
</evidence>
<evidence type="ECO:0000256" key="6">
    <source>
        <dbReference type="ARBA" id="ARBA00022840"/>
    </source>
</evidence>
<dbReference type="EC" id="2.7.11.1" evidence="1"/>
<dbReference type="SMART" id="SM01331">
    <property type="entry name" value="DUF3635"/>
    <property type="match status" value="1"/>
</dbReference>
<dbReference type="AlphaFoldDB" id="A0AAD4MHC9"/>
<evidence type="ECO:0000313" key="11">
    <source>
        <dbReference type="Proteomes" id="UP001201812"/>
    </source>
</evidence>
<dbReference type="PROSITE" id="PS50011">
    <property type="entry name" value="PROTEIN_KINASE_DOM"/>
    <property type="match status" value="1"/>
</dbReference>
<evidence type="ECO:0000256" key="8">
    <source>
        <dbReference type="ARBA" id="ARBA00048679"/>
    </source>
</evidence>
<comment type="catalytic activity">
    <reaction evidence="7">
        <text>L-threonyl-[protein] + ATP = O-phospho-L-threonyl-[protein] + ADP + H(+)</text>
        <dbReference type="Rhea" id="RHEA:46608"/>
        <dbReference type="Rhea" id="RHEA-COMP:11060"/>
        <dbReference type="Rhea" id="RHEA-COMP:11605"/>
        <dbReference type="ChEBI" id="CHEBI:15378"/>
        <dbReference type="ChEBI" id="CHEBI:30013"/>
        <dbReference type="ChEBI" id="CHEBI:30616"/>
        <dbReference type="ChEBI" id="CHEBI:61977"/>
        <dbReference type="ChEBI" id="CHEBI:456216"/>
        <dbReference type="EC" id="2.7.11.1"/>
    </reaction>
</comment>
<dbReference type="PANTHER" id="PTHR24419:SF18">
    <property type="entry name" value="SERINE_THREONINE-PROTEIN KINASE HASPIN"/>
    <property type="match status" value="1"/>
</dbReference>
<keyword evidence="11" id="KW-1185">Reference proteome</keyword>
<name>A0AAD4MHC9_9BILA</name>
<reference evidence="10" key="1">
    <citation type="submission" date="2022-01" db="EMBL/GenBank/DDBJ databases">
        <title>Genome Sequence Resource for Two Populations of Ditylenchus destructor, the Migratory Endoparasitic Phytonematode.</title>
        <authorList>
            <person name="Zhang H."/>
            <person name="Lin R."/>
            <person name="Xie B."/>
        </authorList>
    </citation>
    <scope>NUCLEOTIDE SEQUENCE</scope>
    <source>
        <strain evidence="10">BazhouSP</strain>
    </source>
</reference>
<dbReference type="EMBL" id="JAKKPZ010000818">
    <property type="protein sequence ID" value="KAI1692137.1"/>
    <property type="molecule type" value="Genomic_DNA"/>
</dbReference>
<evidence type="ECO:0000256" key="3">
    <source>
        <dbReference type="ARBA" id="ARBA00022679"/>
    </source>
</evidence>
<gene>
    <name evidence="10" type="ORF">DdX_21414</name>
</gene>
<dbReference type="GO" id="GO:0005737">
    <property type="term" value="C:cytoplasm"/>
    <property type="evidence" value="ECO:0007669"/>
    <property type="project" value="TreeGrafter"/>
</dbReference>
<dbReference type="Proteomes" id="UP001201812">
    <property type="component" value="Unassembled WGS sequence"/>
</dbReference>
<dbReference type="GO" id="GO:0005524">
    <property type="term" value="F:ATP binding"/>
    <property type="evidence" value="ECO:0007669"/>
    <property type="project" value="UniProtKB-KW"/>
</dbReference>
<dbReference type="PANTHER" id="PTHR24419">
    <property type="entry name" value="INTERLEUKIN-1 RECEPTOR-ASSOCIATED KINASE"/>
    <property type="match status" value="1"/>
</dbReference>
<evidence type="ECO:0000256" key="7">
    <source>
        <dbReference type="ARBA" id="ARBA00047899"/>
    </source>
</evidence>
<dbReference type="Gene3D" id="3.90.190.10">
    <property type="entry name" value="Protein tyrosine phosphatase superfamily"/>
    <property type="match status" value="1"/>
</dbReference>
<dbReference type="GO" id="GO:0005634">
    <property type="term" value="C:nucleus"/>
    <property type="evidence" value="ECO:0007669"/>
    <property type="project" value="TreeGrafter"/>
</dbReference>
<evidence type="ECO:0000259" key="9">
    <source>
        <dbReference type="PROSITE" id="PS50011"/>
    </source>
</evidence>
<accession>A0AAD4MHC9</accession>
<protein>
    <recommendedName>
        <fullName evidence="1">non-specific serine/threonine protein kinase</fullName>
        <ecNumber evidence="1">2.7.11.1</ecNumber>
    </recommendedName>
</protein>
<dbReference type="InterPro" id="IPR024604">
    <property type="entry name" value="GSG2_C"/>
</dbReference>
<evidence type="ECO:0000256" key="2">
    <source>
        <dbReference type="ARBA" id="ARBA00022527"/>
    </source>
</evidence>
<dbReference type="Gene3D" id="1.10.510.10">
    <property type="entry name" value="Transferase(Phosphotransferase) domain 1"/>
    <property type="match status" value="1"/>
</dbReference>
<proteinExistence type="predicted"/>
<dbReference type="InterPro" id="IPR000719">
    <property type="entry name" value="Prot_kinase_dom"/>
</dbReference>
<dbReference type="GO" id="GO:0000278">
    <property type="term" value="P:mitotic cell cycle"/>
    <property type="evidence" value="ECO:0007669"/>
    <property type="project" value="TreeGrafter"/>
</dbReference>
<dbReference type="Gene3D" id="3.30.200.20">
    <property type="entry name" value="Phosphorylase Kinase, domain 1"/>
    <property type="match status" value="1"/>
</dbReference>
<evidence type="ECO:0000256" key="5">
    <source>
        <dbReference type="ARBA" id="ARBA00022777"/>
    </source>
</evidence>
<dbReference type="SUPFAM" id="SSF52799">
    <property type="entry name" value="(Phosphotyrosine protein) phosphatases II"/>
    <property type="match status" value="1"/>
</dbReference>
<evidence type="ECO:0000256" key="4">
    <source>
        <dbReference type="ARBA" id="ARBA00022741"/>
    </source>
</evidence>
<keyword evidence="2" id="KW-0723">Serine/threonine-protein kinase</keyword>
<organism evidence="10 11">
    <name type="scientific">Ditylenchus destructor</name>
    <dbReference type="NCBI Taxonomy" id="166010"/>
    <lineage>
        <taxon>Eukaryota</taxon>
        <taxon>Metazoa</taxon>
        <taxon>Ecdysozoa</taxon>
        <taxon>Nematoda</taxon>
        <taxon>Chromadorea</taxon>
        <taxon>Rhabditida</taxon>
        <taxon>Tylenchina</taxon>
        <taxon>Tylenchomorpha</taxon>
        <taxon>Sphaerularioidea</taxon>
        <taxon>Anguinidae</taxon>
        <taxon>Anguininae</taxon>
        <taxon>Ditylenchus</taxon>
    </lineage>
</organism>
<sequence length="652" mass="75430">MDIFYKFTEDEKCRNVERNGKVYYPKDVMASGNRKMYCNVRKCNAAIEVDMARKAKSGKERSTKEWTWLKDDKDDRFVIGKANKHRHECEFKCEEIERSKPERWELVCPRMGTRLIQGKPKPDFSVFFLPIKAPLNDSLFDSMDVPMKDRFSLKHFFENEHVAGNNGIILNLTMYRFYAETDLKEGWKSVMLSPDRRNQYDPPTRNETQEFISCVNQRLSDYGNGKGIFVVHDINGYNRTGFLICAYLVKVDSPDWVTDTAIDTRLLLNTTAKRTTAWIGRMDETLIVENPMDQLTELCDETITWEILIGNCNQITKLGEGCYADVYRVTKNDKAEVWKVVPFRYDETEDEINNLMPGPDMLLSEVAIGKALSKLNSGEQHSSSSFIKLNFCRLVYGKYAGQLLEPWKKYKKQKGSENTFPGNYDAQQRYVVFSFADGGKSLEHHMKEQTNRLAVSSICFFQTAYAVAVAEAAHKFEHRDLHEGNLLLMKAADNVISFRLHGNVIRLKSYGVQVSIIDYTLSRMEQDDGTLHYMDMAQDPELFTSVSDAPHEQLQYDVYRSMKVLIDNDHEGKWNAFCPKTTLLWLQYLATRLSQKKFLKDENKAEINEIVNALKDGEYENVADFLADEFAQSFLEKHKLIGEFCLKLFHIP</sequence>
<evidence type="ECO:0000313" key="10">
    <source>
        <dbReference type="EMBL" id="KAI1692137.1"/>
    </source>
</evidence>
<dbReference type="InterPro" id="IPR029021">
    <property type="entry name" value="Prot-tyrosine_phosphatase-like"/>
</dbReference>